<dbReference type="AlphaFoldDB" id="A0AAW1CS43"/>
<organism evidence="6 7">
    <name type="scientific">Rhynocoris fuscipes</name>
    <dbReference type="NCBI Taxonomy" id="488301"/>
    <lineage>
        <taxon>Eukaryota</taxon>
        <taxon>Metazoa</taxon>
        <taxon>Ecdysozoa</taxon>
        <taxon>Arthropoda</taxon>
        <taxon>Hexapoda</taxon>
        <taxon>Insecta</taxon>
        <taxon>Pterygota</taxon>
        <taxon>Neoptera</taxon>
        <taxon>Paraneoptera</taxon>
        <taxon>Hemiptera</taxon>
        <taxon>Heteroptera</taxon>
        <taxon>Panheteroptera</taxon>
        <taxon>Cimicomorpha</taxon>
        <taxon>Reduviidae</taxon>
        <taxon>Harpactorinae</taxon>
        <taxon>Harpactorini</taxon>
        <taxon>Rhynocoris</taxon>
    </lineage>
</organism>
<evidence type="ECO:0000313" key="7">
    <source>
        <dbReference type="Proteomes" id="UP001461498"/>
    </source>
</evidence>
<keyword evidence="3" id="KW-0175">Coiled coil</keyword>
<comment type="subcellular location">
    <subcellularLocation>
        <location evidence="1">Nucleus</location>
    </subcellularLocation>
</comment>
<keyword evidence="2" id="KW-0539">Nucleus</keyword>
<dbReference type="Proteomes" id="UP001461498">
    <property type="component" value="Unassembled WGS sequence"/>
</dbReference>
<evidence type="ECO:0000256" key="4">
    <source>
        <dbReference type="SAM" id="MobiDB-lite"/>
    </source>
</evidence>
<proteinExistence type="predicted"/>
<sequence length="285" mass="32472">MSSGFISETEIAERRRLRQEEWEKVRQPHQPLEAPEEEYDSRSLFERLEEQKKKKEFEYEEAHRLKNMIKGLDDDEIDFLELVDRSKMEEERKKCAEEEREMADFRNKVATLQEKSLEQRIQQEVRCPPPLKNNNIKTGRTSQTKLLAGVVVKKRPLVNNDKESGVKRSRSESEGEKEKTPAQKENEIDVSKTENSDNKVDNKISEAIVAQSTTSPVVGTNSSQKVDIGEKTGGLTCIGILPGLGPYSVSSDESDCSTDIEEDAGPARYDLLGRRIKKKTANKDK</sequence>
<dbReference type="PANTHER" id="PTHR13495:SF0">
    <property type="entry name" value="PSME3-INTERACTING PROTEIN"/>
    <property type="match status" value="1"/>
</dbReference>
<protein>
    <recommendedName>
        <fullName evidence="5">FAM192A/Fyv6 N-terminal domain-containing protein</fullName>
    </recommendedName>
</protein>
<feature type="domain" description="FAM192A/Fyv6 N-terminal" evidence="5">
    <location>
        <begin position="5"/>
        <end position="106"/>
    </location>
</feature>
<dbReference type="EMBL" id="JAPXFL010000009">
    <property type="protein sequence ID" value="KAK9501408.1"/>
    <property type="molecule type" value="Genomic_DNA"/>
</dbReference>
<evidence type="ECO:0000256" key="2">
    <source>
        <dbReference type="ARBA" id="ARBA00023242"/>
    </source>
</evidence>
<name>A0AAW1CS43_9HEMI</name>
<dbReference type="PANTHER" id="PTHR13495">
    <property type="entry name" value="NEFA-INTERACTING NUCLEAR PROTEIN NIP30"/>
    <property type="match status" value="1"/>
</dbReference>
<evidence type="ECO:0000256" key="1">
    <source>
        <dbReference type="ARBA" id="ARBA00004123"/>
    </source>
</evidence>
<evidence type="ECO:0000259" key="5">
    <source>
        <dbReference type="Pfam" id="PF10187"/>
    </source>
</evidence>
<feature type="region of interest" description="Disordered" evidence="4">
    <location>
        <begin position="120"/>
        <end position="143"/>
    </location>
</feature>
<feature type="coiled-coil region" evidence="3">
    <location>
        <begin position="45"/>
        <end position="115"/>
    </location>
</feature>
<keyword evidence="7" id="KW-1185">Reference proteome</keyword>
<feature type="compositionally biased region" description="Polar residues" evidence="4">
    <location>
        <begin position="132"/>
        <end position="143"/>
    </location>
</feature>
<dbReference type="InterPro" id="IPR019331">
    <property type="entry name" value="FAM192A/Fyv6_N"/>
</dbReference>
<evidence type="ECO:0000256" key="3">
    <source>
        <dbReference type="SAM" id="Coils"/>
    </source>
</evidence>
<evidence type="ECO:0000313" key="6">
    <source>
        <dbReference type="EMBL" id="KAK9501409.1"/>
    </source>
</evidence>
<dbReference type="InterPro" id="IPR039845">
    <property type="entry name" value="FAM192A"/>
</dbReference>
<dbReference type="EMBL" id="JAPXFL010000009">
    <property type="protein sequence ID" value="KAK9501409.1"/>
    <property type="molecule type" value="Genomic_DNA"/>
</dbReference>
<dbReference type="GO" id="GO:0005634">
    <property type="term" value="C:nucleus"/>
    <property type="evidence" value="ECO:0007669"/>
    <property type="project" value="UniProtKB-SubCell"/>
</dbReference>
<feature type="region of interest" description="Disordered" evidence="4">
    <location>
        <begin position="158"/>
        <end position="201"/>
    </location>
</feature>
<feature type="compositionally biased region" description="Basic and acidic residues" evidence="4">
    <location>
        <begin position="160"/>
        <end position="201"/>
    </location>
</feature>
<gene>
    <name evidence="6" type="ORF">O3M35_012138</name>
</gene>
<accession>A0AAW1CS43</accession>
<reference evidence="6 7" key="1">
    <citation type="submission" date="2022-12" db="EMBL/GenBank/DDBJ databases">
        <title>Chromosome-level genome assembly of true bugs.</title>
        <authorList>
            <person name="Ma L."/>
            <person name="Li H."/>
        </authorList>
    </citation>
    <scope>NUCLEOTIDE SEQUENCE [LARGE SCALE GENOMIC DNA]</scope>
    <source>
        <strain evidence="6">Lab_2022b</strain>
    </source>
</reference>
<comment type="caution">
    <text evidence="6">The sequence shown here is derived from an EMBL/GenBank/DDBJ whole genome shotgun (WGS) entry which is preliminary data.</text>
</comment>
<dbReference type="Pfam" id="PF10187">
    <property type="entry name" value="FAM192A_Fyv6_N"/>
    <property type="match status" value="1"/>
</dbReference>